<name>A0ABY7T7T3_9SPHI</name>
<dbReference type="InterPro" id="IPR013216">
    <property type="entry name" value="Methyltransf_11"/>
</dbReference>
<feature type="domain" description="Methyltransferase type 11" evidence="1">
    <location>
        <begin position="152"/>
        <end position="199"/>
    </location>
</feature>
<dbReference type="Proteomes" id="UP001216139">
    <property type="component" value="Chromosome"/>
</dbReference>
<dbReference type="RefSeq" id="WP_273630678.1">
    <property type="nucleotide sequence ID" value="NZ_CP117167.1"/>
</dbReference>
<protein>
    <submittedName>
        <fullName evidence="2">Class I SAM-dependent methyltransferase</fullName>
    </submittedName>
</protein>
<keyword evidence="3" id="KW-1185">Reference proteome</keyword>
<evidence type="ECO:0000259" key="1">
    <source>
        <dbReference type="Pfam" id="PF08241"/>
    </source>
</evidence>
<reference evidence="2 3" key="1">
    <citation type="submission" date="2023-02" db="EMBL/GenBank/DDBJ databases">
        <title>Genome sequence of Mucilaginibacter jinjuensis strain KACC 16571.</title>
        <authorList>
            <person name="Kim S."/>
            <person name="Heo J."/>
            <person name="Kwon S.-W."/>
        </authorList>
    </citation>
    <scope>NUCLEOTIDE SEQUENCE [LARGE SCALE GENOMIC DNA]</scope>
    <source>
        <strain evidence="2 3">KACC 16571</strain>
    </source>
</reference>
<evidence type="ECO:0000313" key="3">
    <source>
        <dbReference type="Proteomes" id="UP001216139"/>
    </source>
</evidence>
<dbReference type="InterPro" id="IPR029063">
    <property type="entry name" value="SAM-dependent_MTases_sf"/>
</dbReference>
<dbReference type="GO" id="GO:0032259">
    <property type="term" value="P:methylation"/>
    <property type="evidence" value="ECO:0007669"/>
    <property type="project" value="UniProtKB-KW"/>
</dbReference>
<dbReference type="Pfam" id="PF08241">
    <property type="entry name" value="Methyltransf_11"/>
    <property type="match status" value="1"/>
</dbReference>
<dbReference type="EMBL" id="CP117167">
    <property type="protein sequence ID" value="WCT12416.1"/>
    <property type="molecule type" value="Genomic_DNA"/>
</dbReference>
<sequence length="286" mass="32620">MIAKLKQTARQTLTAIQKAFAKNIDHLYSESPYNKLIAELDNKNDFAKYKSYTQFRDDYESKVLALNAKYVKLAGVTYHLNAFKDVMSLREASTDDSGLNSRMRFCLSIIKQYFSGAKKVYLSEHDTLFHQVLAKETEFDLTTSYYKPGAALHQDLTALTYPDNSFDLSLSFEDLEHIPEYKKAIAELYRVTKPGGHVLLSTPFVIDYDKTLVRATINKAGEITHLLEPEYHGDPVIPQGILCFYHFGWDLLDDFRTAGFSDVKIITGYDTGKMMLGLQLFIMAQK</sequence>
<dbReference type="Gene3D" id="3.40.50.150">
    <property type="entry name" value="Vaccinia Virus protein VP39"/>
    <property type="match status" value="1"/>
</dbReference>
<accession>A0ABY7T7T3</accession>
<keyword evidence="2" id="KW-0489">Methyltransferase</keyword>
<keyword evidence="2" id="KW-0808">Transferase</keyword>
<gene>
    <name evidence="2" type="ORF">PQO05_00535</name>
</gene>
<organism evidence="2 3">
    <name type="scientific">Mucilaginibacter jinjuensis</name>
    <dbReference type="NCBI Taxonomy" id="1176721"/>
    <lineage>
        <taxon>Bacteria</taxon>
        <taxon>Pseudomonadati</taxon>
        <taxon>Bacteroidota</taxon>
        <taxon>Sphingobacteriia</taxon>
        <taxon>Sphingobacteriales</taxon>
        <taxon>Sphingobacteriaceae</taxon>
        <taxon>Mucilaginibacter</taxon>
    </lineage>
</organism>
<evidence type="ECO:0000313" key="2">
    <source>
        <dbReference type="EMBL" id="WCT12416.1"/>
    </source>
</evidence>
<proteinExistence type="predicted"/>
<dbReference type="GO" id="GO:0008168">
    <property type="term" value="F:methyltransferase activity"/>
    <property type="evidence" value="ECO:0007669"/>
    <property type="project" value="UniProtKB-KW"/>
</dbReference>
<dbReference type="SUPFAM" id="SSF53335">
    <property type="entry name" value="S-adenosyl-L-methionine-dependent methyltransferases"/>
    <property type="match status" value="1"/>
</dbReference>